<evidence type="ECO:0008006" key="7">
    <source>
        <dbReference type="Google" id="ProtNLM"/>
    </source>
</evidence>
<dbReference type="PANTHER" id="PTHR44051">
    <property type="entry name" value="GLUTATHIONE S-TRANSFERASE-RELATED"/>
    <property type="match status" value="1"/>
</dbReference>
<comment type="caution">
    <text evidence="5">The sequence shown here is derived from an EMBL/GenBank/DDBJ whole genome shotgun (WGS) entry which is preliminary data.</text>
</comment>
<dbReference type="Proteomes" id="UP000809789">
    <property type="component" value="Unassembled WGS sequence"/>
</dbReference>
<dbReference type="InterPro" id="IPR010987">
    <property type="entry name" value="Glutathione-S-Trfase_C-like"/>
</dbReference>
<accession>A0A8K0PM65</accession>
<dbReference type="InterPro" id="IPR036249">
    <property type="entry name" value="Thioredoxin-like_sf"/>
</dbReference>
<organism evidence="5 6">
    <name type="scientific">Elsinoe batatas</name>
    <dbReference type="NCBI Taxonomy" id="2601811"/>
    <lineage>
        <taxon>Eukaryota</taxon>
        <taxon>Fungi</taxon>
        <taxon>Dikarya</taxon>
        <taxon>Ascomycota</taxon>
        <taxon>Pezizomycotina</taxon>
        <taxon>Dothideomycetes</taxon>
        <taxon>Dothideomycetidae</taxon>
        <taxon>Myriangiales</taxon>
        <taxon>Elsinoaceae</taxon>
        <taxon>Elsinoe</taxon>
    </lineage>
</organism>
<dbReference type="InterPro" id="IPR004045">
    <property type="entry name" value="Glutathione_S-Trfase_N"/>
</dbReference>
<name>A0A8K0PM65_9PEZI</name>
<dbReference type="Pfam" id="PF00043">
    <property type="entry name" value="GST_C"/>
    <property type="match status" value="1"/>
</dbReference>
<dbReference type="SFLD" id="SFLDS00019">
    <property type="entry name" value="Glutathione_Transferase_(cytos"/>
    <property type="match status" value="1"/>
</dbReference>
<dbReference type="EMBL" id="JAESVG020000002">
    <property type="protein sequence ID" value="KAG8630704.1"/>
    <property type="molecule type" value="Genomic_DNA"/>
</dbReference>
<protein>
    <recommendedName>
        <fullName evidence="7">Glutathione S-transferase</fullName>
    </recommendedName>
</protein>
<dbReference type="OrthoDB" id="422574at2759"/>
<dbReference type="InterPro" id="IPR036282">
    <property type="entry name" value="Glutathione-S-Trfase_C_sf"/>
</dbReference>
<comment type="similarity">
    <text evidence="1 2">Belongs to the GST superfamily.</text>
</comment>
<dbReference type="PANTHER" id="PTHR44051:SF14">
    <property type="entry name" value="GLUTATHIONE S-TRANSFERASE II"/>
    <property type="match status" value="1"/>
</dbReference>
<feature type="domain" description="GST C-terminal" evidence="4">
    <location>
        <begin position="103"/>
        <end position="229"/>
    </location>
</feature>
<evidence type="ECO:0000313" key="5">
    <source>
        <dbReference type="EMBL" id="KAG8630704.1"/>
    </source>
</evidence>
<reference evidence="5" key="1">
    <citation type="submission" date="2021-07" db="EMBL/GenBank/DDBJ databases">
        <title>Elsinoe batatas strain:CRI-CJ2 Genome sequencing and assembly.</title>
        <authorList>
            <person name="Huang L."/>
        </authorList>
    </citation>
    <scope>NUCLEOTIDE SEQUENCE</scope>
    <source>
        <strain evidence="5">CRI-CJ2</strain>
    </source>
</reference>
<gene>
    <name evidence="5" type="ORF">KVT40_002323</name>
</gene>
<evidence type="ECO:0000313" key="6">
    <source>
        <dbReference type="Proteomes" id="UP000809789"/>
    </source>
</evidence>
<dbReference type="SUPFAM" id="SSF52833">
    <property type="entry name" value="Thioredoxin-like"/>
    <property type="match status" value="1"/>
</dbReference>
<proteinExistence type="inferred from homology"/>
<evidence type="ECO:0000259" key="3">
    <source>
        <dbReference type="PROSITE" id="PS50404"/>
    </source>
</evidence>
<evidence type="ECO:0000256" key="1">
    <source>
        <dbReference type="ARBA" id="ARBA00007409"/>
    </source>
</evidence>
<dbReference type="InterPro" id="IPR004046">
    <property type="entry name" value="GST_C"/>
</dbReference>
<evidence type="ECO:0000256" key="2">
    <source>
        <dbReference type="RuleBase" id="RU003494"/>
    </source>
</evidence>
<evidence type="ECO:0000259" key="4">
    <source>
        <dbReference type="PROSITE" id="PS50405"/>
    </source>
</evidence>
<dbReference type="PROSITE" id="PS50405">
    <property type="entry name" value="GST_CTER"/>
    <property type="match status" value="1"/>
</dbReference>
<dbReference type="Pfam" id="PF02798">
    <property type="entry name" value="GST_N"/>
    <property type="match status" value="1"/>
</dbReference>
<dbReference type="InterPro" id="IPR040079">
    <property type="entry name" value="Glutathione_S-Trfase"/>
</dbReference>
<dbReference type="PROSITE" id="PS50404">
    <property type="entry name" value="GST_NTER"/>
    <property type="match status" value="1"/>
</dbReference>
<dbReference type="SUPFAM" id="SSF47616">
    <property type="entry name" value="GST C-terminal domain-like"/>
    <property type="match status" value="1"/>
</dbReference>
<dbReference type="SFLD" id="SFLDG00358">
    <property type="entry name" value="Main_(cytGST)"/>
    <property type="match status" value="1"/>
</dbReference>
<dbReference type="Gene3D" id="1.20.1050.130">
    <property type="match status" value="1"/>
</dbReference>
<dbReference type="AlphaFoldDB" id="A0A8K0PM65"/>
<feature type="domain" description="GST N-terminal" evidence="3">
    <location>
        <begin position="5"/>
        <end position="90"/>
    </location>
</feature>
<sequence>MAPPPPLILHAHSTGPNPYKIAIALEILSIPYEVKKWDFSDSASGVKGPDFLSINENGRVPALEDPQTGVVSWESGAVMNYLRRKYDSENKLGPRGKDGGEPTEQERVDAEKWEYLLVSTVGPMIGQTNWFRHYNATKNEDALKRYEAQSYRCFGVIEGQLKKMGGESFLPGGISYVDLHYEPWIRQYEFAGLSLDEYPNLKKWLGKMKELEVVKRAYKKVADAPEPGA</sequence>
<keyword evidence="6" id="KW-1185">Reference proteome</keyword>